<dbReference type="EMBL" id="BAAANY010000032">
    <property type="protein sequence ID" value="GAA1708813.1"/>
    <property type="molecule type" value="Genomic_DNA"/>
</dbReference>
<accession>A0ABN2IP11</accession>
<evidence type="ECO:0000313" key="7">
    <source>
        <dbReference type="EMBL" id="GAA1708813.1"/>
    </source>
</evidence>
<proteinExistence type="predicted"/>
<keyword evidence="8" id="KW-1185">Reference proteome</keyword>
<protein>
    <submittedName>
        <fullName evidence="7">MFS transporter</fullName>
    </submittedName>
</protein>
<evidence type="ECO:0000256" key="3">
    <source>
        <dbReference type="ARBA" id="ARBA00022692"/>
    </source>
</evidence>
<dbReference type="SUPFAM" id="SSF103473">
    <property type="entry name" value="MFS general substrate transporter"/>
    <property type="match status" value="1"/>
</dbReference>
<organism evidence="7 8">
    <name type="scientific">Fodinicola feengrottensis</name>
    <dbReference type="NCBI Taxonomy" id="435914"/>
    <lineage>
        <taxon>Bacteria</taxon>
        <taxon>Bacillati</taxon>
        <taxon>Actinomycetota</taxon>
        <taxon>Actinomycetes</taxon>
        <taxon>Mycobacteriales</taxon>
        <taxon>Fodinicola</taxon>
    </lineage>
</organism>
<keyword evidence="5 6" id="KW-0472">Membrane</keyword>
<dbReference type="Proteomes" id="UP001500618">
    <property type="component" value="Unassembled WGS sequence"/>
</dbReference>
<dbReference type="InterPro" id="IPR011701">
    <property type="entry name" value="MFS"/>
</dbReference>
<feature type="transmembrane region" description="Helical" evidence="6">
    <location>
        <begin position="107"/>
        <end position="126"/>
    </location>
</feature>
<keyword evidence="2" id="KW-1003">Cell membrane</keyword>
<dbReference type="RefSeq" id="WP_344314264.1">
    <property type="nucleotide sequence ID" value="NZ_BAAANY010000032.1"/>
</dbReference>
<evidence type="ECO:0000313" key="8">
    <source>
        <dbReference type="Proteomes" id="UP001500618"/>
    </source>
</evidence>
<name>A0ABN2IP11_9ACTN</name>
<evidence type="ECO:0000256" key="4">
    <source>
        <dbReference type="ARBA" id="ARBA00022989"/>
    </source>
</evidence>
<feature type="transmembrane region" description="Helical" evidence="6">
    <location>
        <begin position="255"/>
        <end position="276"/>
    </location>
</feature>
<evidence type="ECO:0000256" key="1">
    <source>
        <dbReference type="ARBA" id="ARBA00004651"/>
    </source>
</evidence>
<evidence type="ECO:0000256" key="6">
    <source>
        <dbReference type="SAM" id="Phobius"/>
    </source>
</evidence>
<feature type="transmembrane region" description="Helical" evidence="6">
    <location>
        <begin position="83"/>
        <end position="101"/>
    </location>
</feature>
<comment type="subcellular location">
    <subcellularLocation>
        <location evidence="1">Cell membrane</location>
        <topology evidence="1">Multi-pass membrane protein</topology>
    </subcellularLocation>
</comment>
<dbReference type="Gene3D" id="1.20.1250.20">
    <property type="entry name" value="MFS general substrate transporter like domains"/>
    <property type="match status" value="1"/>
</dbReference>
<dbReference type="PANTHER" id="PTHR23513:SF11">
    <property type="entry name" value="STAPHYLOFERRIN A TRANSPORTER"/>
    <property type="match status" value="1"/>
</dbReference>
<feature type="transmembrane region" description="Helical" evidence="6">
    <location>
        <begin position="370"/>
        <end position="395"/>
    </location>
</feature>
<feature type="transmembrane region" description="Helical" evidence="6">
    <location>
        <begin position="288"/>
        <end position="307"/>
    </location>
</feature>
<evidence type="ECO:0000256" key="5">
    <source>
        <dbReference type="ARBA" id="ARBA00023136"/>
    </source>
</evidence>
<keyword evidence="4 6" id="KW-1133">Transmembrane helix</keyword>
<keyword evidence="3 6" id="KW-0812">Transmembrane</keyword>
<dbReference type="CDD" id="cd06173">
    <property type="entry name" value="MFS_MefA_like"/>
    <property type="match status" value="1"/>
</dbReference>
<dbReference type="Pfam" id="PF07690">
    <property type="entry name" value="MFS_1"/>
    <property type="match status" value="1"/>
</dbReference>
<sequence>MTVLDRPATYREVLSSSTFRVLFGSRSLAIAADTLRIVALSVLVYGITGSPLLGAITFGIGFLPQVIGSSLIGSLADRLPPRGLIVAGYAVECGSALALALAGLPVWASLLLVGVIACLTPVFGSASSRLIADVLTGDTYVLSRSLNSMMGSAAQLAGLGIGGIAVGALGPRHALLICAGCHLVAGLIVYIGLPRSAAPAPATGSVFRQSWQGNLRLLSDRSIRRLLFAQWLPAMFVTGAEALVIPYAAERGFPAGTTGFLLACVPVGMLSGNLAVGRLARPSTRERLVAPLIALCGAPLLAMSLGLPLLAVGALLAVTGCGFAYSLGLQRRFRDAVDESMRGQAFGLLSTGLMTLQGTGPGLFGTVAQFLQSGIAMACAGAATLATALWSWYALRRM</sequence>
<reference evidence="7 8" key="1">
    <citation type="journal article" date="2019" name="Int. J. Syst. Evol. Microbiol.">
        <title>The Global Catalogue of Microorganisms (GCM) 10K type strain sequencing project: providing services to taxonomists for standard genome sequencing and annotation.</title>
        <authorList>
            <consortium name="The Broad Institute Genomics Platform"/>
            <consortium name="The Broad Institute Genome Sequencing Center for Infectious Disease"/>
            <person name="Wu L."/>
            <person name="Ma J."/>
        </authorList>
    </citation>
    <scope>NUCLEOTIDE SEQUENCE [LARGE SCALE GENOMIC DNA]</scope>
    <source>
        <strain evidence="7 8">JCM 14718</strain>
    </source>
</reference>
<feature type="transmembrane region" description="Helical" evidence="6">
    <location>
        <begin position="146"/>
        <end position="168"/>
    </location>
</feature>
<dbReference type="PANTHER" id="PTHR23513">
    <property type="entry name" value="INTEGRAL MEMBRANE EFFLUX PROTEIN-RELATED"/>
    <property type="match status" value="1"/>
</dbReference>
<feature type="transmembrane region" description="Helical" evidence="6">
    <location>
        <begin position="345"/>
        <end position="364"/>
    </location>
</feature>
<comment type="caution">
    <text evidence="7">The sequence shown here is derived from an EMBL/GenBank/DDBJ whole genome shotgun (WGS) entry which is preliminary data.</text>
</comment>
<evidence type="ECO:0000256" key="2">
    <source>
        <dbReference type="ARBA" id="ARBA00022475"/>
    </source>
</evidence>
<feature type="transmembrane region" description="Helical" evidence="6">
    <location>
        <begin position="313"/>
        <end position="333"/>
    </location>
</feature>
<dbReference type="InterPro" id="IPR036259">
    <property type="entry name" value="MFS_trans_sf"/>
</dbReference>
<gene>
    <name evidence="7" type="ORF">GCM10009765_67920</name>
</gene>
<feature type="transmembrane region" description="Helical" evidence="6">
    <location>
        <begin position="174"/>
        <end position="193"/>
    </location>
</feature>